<dbReference type="Gene3D" id="3.30.9.10">
    <property type="entry name" value="D-Amino Acid Oxidase, subunit A, domain 2"/>
    <property type="match status" value="1"/>
</dbReference>
<organism evidence="4 5">
    <name type="scientific">Solicola gregarius</name>
    <dbReference type="NCBI Taxonomy" id="2908642"/>
    <lineage>
        <taxon>Bacteria</taxon>
        <taxon>Bacillati</taxon>
        <taxon>Actinomycetota</taxon>
        <taxon>Actinomycetes</taxon>
        <taxon>Propionibacteriales</taxon>
        <taxon>Nocardioidaceae</taxon>
        <taxon>Solicola</taxon>
    </lineage>
</organism>
<evidence type="ECO:0000313" key="5">
    <source>
        <dbReference type="Proteomes" id="UP001164390"/>
    </source>
</evidence>
<name>A0AA46TI07_9ACTN</name>
<dbReference type="InterPro" id="IPR002938">
    <property type="entry name" value="FAD-bd"/>
</dbReference>
<dbReference type="RefSeq" id="WP_271634020.1">
    <property type="nucleotide sequence ID" value="NZ_CP094970.1"/>
</dbReference>
<keyword evidence="5" id="KW-1185">Reference proteome</keyword>
<dbReference type="Proteomes" id="UP001164390">
    <property type="component" value="Chromosome"/>
</dbReference>
<dbReference type="SUPFAM" id="SSF51905">
    <property type="entry name" value="FAD/NAD(P)-binding domain"/>
    <property type="match status" value="1"/>
</dbReference>
<reference evidence="4" key="1">
    <citation type="submission" date="2022-01" db="EMBL/GenBank/DDBJ databases">
        <title>Nocardioidaceae gen. sp. A5X3R13.</title>
        <authorList>
            <person name="Lopez Marin M.A."/>
            <person name="Uhlik O."/>
        </authorList>
    </citation>
    <scope>NUCLEOTIDE SEQUENCE</scope>
    <source>
        <strain evidence="4">A5X3R13</strain>
    </source>
</reference>
<dbReference type="AlphaFoldDB" id="A0AA46TI07"/>
<sequence>MRASTDRRVLVVGAGVAGLATARALAGRGIECRIVERRRHRTDDGLALNLPGNAVAGLRHLGAVAGVLAAGVPVARREYRTSGGRLLFAVDEAKFWSRVAPSVCAPHAEVLDALSAGVAIDWGLDATSLDRQPDGRVRVSLSDGTEEVVNLVVAADGVHSTLRSSVTDTAPRRSAMTNASWRFVVDDPGIDCWTAWTGHGHAFLLIPVSPGRVYGYASSSRGGDAGDEAAWLADAYARFPEPVTTSIRQALSADSPPYHSPVEEVRIATWHADGVVLIGDAAHATGPVWAEGAGMALEDAIVLADLLARHDDWSVVGEAWETVRRPRVEHVQAATDRMSKLAGLPSWLSHSAAPFAGPRAYRETYRPLRTPVAGKHVPDDPALDPG</sequence>
<dbReference type="Gene3D" id="3.50.50.60">
    <property type="entry name" value="FAD/NAD(P)-binding domain"/>
    <property type="match status" value="1"/>
</dbReference>
<evidence type="ECO:0000259" key="3">
    <source>
        <dbReference type="Pfam" id="PF01494"/>
    </source>
</evidence>
<dbReference type="PRINTS" id="PR00420">
    <property type="entry name" value="RNGMNOXGNASE"/>
</dbReference>
<dbReference type="Pfam" id="PF01494">
    <property type="entry name" value="FAD_binding_3"/>
    <property type="match status" value="1"/>
</dbReference>
<feature type="domain" description="FAD-binding" evidence="3">
    <location>
        <begin position="8"/>
        <end position="312"/>
    </location>
</feature>
<dbReference type="PANTHER" id="PTHR13789:SF309">
    <property type="entry name" value="PUTATIVE (AFU_ORTHOLOGUE AFUA_6G14510)-RELATED"/>
    <property type="match status" value="1"/>
</dbReference>
<accession>A0AA46TI07</accession>
<dbReference type="EMBL" id="CP094970">
    <property type="protein sequence ID" value="UYM05224.1"/>
    <property type="molecule type" value="Genomic_DNA"/>
</dbReference>
<keyword evidence="2 4" id="KW-0503">Monooxygenase</keyword>
<dbReference type="KEGG" id="sgrg:L0C25_22355"/>
<dbReference type="GO" id="GO:0004497">
    <property type="term" value="F:monooxygenase activity"/>
    <property type="evidence" value="ECO:0007669"/>
    <property type="project" value="UniProtKB-KW"/>
</dbReference>
<proteinExistence type="predicted"/>
<protein>
    <submittedName>
        <fullName evidence="4">FAD-dependent monooxygenase</fullName>
    </submittedName>
</protein>
<dbReference type="InterPro" id="IPR050493">
    <property type="entry name" value="FAD-dep_Monooxygenase_BioMet"/>
</dbReference>
<dbReference type="GO" id="GO:0071949">
    <property type="term" value="F:FAD binding"/>
    <property type="evidence" value="ECO:0007669"/>
    <property type="project" value="InterPro"/>
</dbReference>
<keyword evidence="1" id="KW-0560">Oxidoreductase</keyword>
<evidence type="ECO:0000256" key="1">
    <source>
        <dbReference type="ARBA" id="ARBA00023002"/>
    </source>
</evidence>
<dbReference type="InterPro" id="IPR036188">
    <property type="entry name" value="FAD/NAD-bd_sf"/>
</dbReference>
<evidence type="ECO:0000256" key="2">
    <source>
        <dbReference type="ARBA" id="ARBA00023033"/>
    </source>
</evidence>
<gene>
    <name evidence="4" type="ORF">L0C25_22355</name>
</gene>
<evidence type="ECO:0000313" key="4">
    <source>
        <dbReference type="EMBL" id="UYM05224.1"/>
    </source>
</evidence>
<dbReference type="PANTHER" id="PTHR13789">
    <property type="entry name" value="MONOOXYGENASE"/>
    <property type="match status" value="1"/>
</dbReference>